<feature type="region of interest" description="Disordered" evidence="8">
    <location>
        <begin position="1"/>
        <end position="30"/>
    </location>
</feature>
<proteinExistence type="inferred from homology"/>
<dbReference type="Proteomes" id="UP000262621">
    <property type="component" value="Unassembled WGS sequence"/>
</dbReference>
<comment type="subcellular location">
    <subcellularLocation>
        <location evidence="1 7">Cell membrane</location>
        <topology evidence="1 7">Multi-pass membrane protein</topology>
    </subcellularLocation>
</comment>
<evidence type="ECO:0000313" key="11">
    <source>
        <dbReference type="Proteomes" id="UP000262621"/>
    </source>
</evidence>
<dbReference type="SUPFAM" id="SSF161098">
    <property type="entry name" value="MetI-like"/>
    <property type="match status" value="1"/>
</dbReference>
<feature type="transmembrane region" description="Helical" evidence="7">
    <location>
        <begin position="93"/>
        <end position="114"/>
    </location>
</feature>
<evidence type="ECO:0000256" key="3">
    <source>
        <dbReference type="ARBA" id="ARBA00022475"/>
    </source>
</evidence>
<sequence>MTLSETTKPAAVAAGTADRGAPPGHGGGPGGPRSLLRNGIVLRVASVFILLVIWWLGSLVVGERILPTPGTTASALADSMQQQTFWTDLQVTMVRILIGFAASMALGVLVGLLMGLSRIAEGLLDIWIAVGQTIPSLCWVIVAFIMFGLNDTATVVAITLTSFPIIAINMWTGVKAIDPRLGQMARTLNASRGLRTREVTLPQVLPAVMASARFGFGIVWKVVVIAELLGRTDGIGYRLNYWFQLFRMEQVFALTLFFSILMVVLELAVFKPIEAKLFRWRPEGAR</sequence>
<protein>
    <submittedName>
        <fullName evidence="10">ABC transporter permease</fullName>
    </submittedName>
</protein>
<dbReference type="GO" id="GO:0005886">
    <property type="term" value="C:plasma membrane"/>
    <property type="evidence" value="ECO:0007669"/>
    <property type="project" value="UniProtKB-SubCell"/>
</dbReference>
<dbReference type="PANTHER" id="PTHR30151">
    <property type="entry name" value="ALKANE SULFONATE ABC TRANSPORTER-RELATED, MEMBRANE SUBUNIT"/>
    <property type="match status" value="1"/>
</dbReference>
<keyword evidence="5 7" id="KW-1133">Transmembrane helix</keyword>
<name>A0A372FZA1_9ACTN</name>
<reference evidence="10 11" key="1">
    <citation type="submission" date="2018-08" db="EMBL/GenBank/DDBJ databases">
        <title>Verrucosispora craniellae sp. nov., isolated from a marine sponge in the South China Sea.</title>
        <authorList>
            <person name="Li L."/>
            <person name="Lin H.W."/>
        </authorList>
    </citation>
    <scope>NUCLEOTIDE SEQUENCE [LARGE SCALE GENOMIC DNA]</scope>
    <source>
        <strain evidence="10 11">LHW63014</strain>
    </source>
</reference>
<dbReference type="GO" id="GO:0055085">
    <property type="term" value="P:transmembrane transport"/>
    <property type="evidence" value="ECO:0007669"/>
    <property type="project" value="InterPro"/>
</dbReference>
<keyword evidence="11" id="KW-1185">Reference proteome</keyword>
<feature type="transmembrane region" description="Helical" evidence="7">
    <location>
        <begin position="204"/>
        <end position="230"/>
    </location>
</feature>
<evidence type="ECO:0000256" key="6">
    <source>
        <dbReference type="ARBA" id="ARBA00023136"/>
    </source>
</evidence>
<keyword evidence="4 7" id="KW-0812">Transmembrane</keyword>
<organism evidence="10 11">
    <name type="scientific">Micromonospora craniellae</name>
    <dbReference type="NCBI Taxonomy" id="2294034"/>
    <lineage>
        <taxon>Bacteria</taxon>
        <taxon>Bacillati</taxon>
        <taxon>Actinomycetota</taxon>
        <taxon>Actinomycetes</taxon>
        <taxon>Micromonosporales</taxon>
        <taxon>Micromonosporaceae</taxon>
        <taxon>Micromonospora</taxon>
    </lineage>
</organism>
<dbReference type="AlphaFoldDB" id="A0A372FZA1"/>
<dbReference type="Pfam" id="PF00528">
    <property type="entry name" value="BPD_transp_1"/>
    <property type="match status" value="1"/>
</dbReference>
<evidence type="ECO:0000259" key="9">
    <source>
        <dbReference type="PROSITE" id="PS50928"/>
    </source>
</evidence>
<evidence type="ECO:0000256" key="2">
    <source>
        <dbReference type="ARBA" id="ARBA00022448"/>
    </source>
</evidence>
<evidence type="ECO:0000256" key="4">
    <source>
        <dbReference type="ARBA" id="ARBA00022692"/>
    </source>
</evidence>
<feature type="transmembrane region" description="Helical" evidence="7">
    <location>
        <begin position="250"/>
        <end position="270"/>
    </location>
</feature>
<evidence type="ECO:0000256" key="1">
    <source>
        <dbReference type="ARBA" id="ARBA00004651"/>
    </source>
</evidence>
<dbReference type="PANTHER" id="PTHR30151:SF38">
    <property type="entry name" value="ALIPHATIC SULFONATES TRANSPORT PERMEASE PROTEIN SSUC-RELATED"/>
    <property type="match status" value="1"/>
</dbReference>
<dbReference type="RefSeq" id="WP_117228521.1">
    <property type="nucleotide sequence ID" value="NZ_CP061725.1"/>
</dbReference>
<feature type="compositionally biased region" description="Low complexity" evidence="8">
    <location>
        <begin position="10"/>
        <end position="22"/>
    </location>
</feature>
<comment type="caution">
    <text evidence="10">The sequence shown here is derived from an EMBL/GenBank/DDBJ whole genome shotgun (WGS) entry which is preliminary data.</text>
</comment>
<evidence type="ECO:0000256" key="5">
    <source>
        <dbReference type="ARBA" id="ARBA00022989"/>
    </source>
</evidence>
<dbReference type="EMBL" id="QVFU01000013">
    <property type="protein sequence ID" value="RFS45830.1"/>
    <property type="molecule type" value="Genomic_DNA"/>
</dbReference>
<feature type="transmembrane region" description="Helical" evidence="7">
    <location>
        <begin position="153"/>
        <end position="174"/>
    </location>
</feature>
<feature type="domain" description="ABC transmembrane type-1" evidence="9">
    <location>
        <begin position="89"/>
        <end position="269"/>
    </location>
</feature>
<evidence type="ECO:0000256" key="7">
    <source>
        <dbReference type="RuleBase" id="RU363032"/>
    </source>
</evidence>
<feature type="transmembrane region" description="Helical" evidence="7">
    <location>
        <begin position="40"/>
        <end position="57"/>
    </location>
</feature>
<keyword evidence="3" id="KW-1003">Cell membrane</keyword>
<dbReference type="CDD" id="cd06261">
    <property type="entry name" value="TM_PBP2"/>
    <property type="match status" value="1"/>
</dbReference>
<comment type="similarity">
    <text evidence="7">Belongs to the binding-protein-dependent transport system permease family.</text>
</comment>
<evidence type="ECO:0000256" key="8">
    <source>
        <dbReference type="SAM" id="MobiDB-lite"/>
    </source>
</evidence>
<dbReference type="InterPro" id="IPR035906">
    <property type="entry name" value="MetI-like_sf"/>
</dbReference>
<keyword evidence="2 7" id="KW-0813">Transport</keyword>
<dbReference type="Gene3D" id="1.10.3720.10">
    <property type="entry name" value="MetI-like"/>
    <property type="match status" value="1"/>
</dbReference>
<keyword evidence="6 7" id="KW-0472">Membrane</keyword>
<evidence type="ECO:0000313" key="10">
    <source>
        <dbReference type="EMBL" id="RFS45830.1"/>
    </source>
</evidence>
<dbReference type="InterPro" id="IPR000515">
    <property type="entry name" value="MetI-like"/>
</dbReference>
<gene>
    <name evidence="10" type="ORF">D0Q02_14570</name>
</gene>
<dbReference type="OrthoDB" id="3173654at2"/>
<accession>A0A372FZA1</accession>
<dbReference type="PROSITE" id="PS50928">
    <property type="entry name" value="ABC_TM1"/>
    <property type="match status" value="1"/>
</dbReference>
<feature type="transmembrane region" description="Helical" evidence="7">
    <location>
        <begin position="126"/>
        <end position="147"/>
    </location>
</feature>